<organism evidence="1">
    <name type="scientific">Metalysinibacillus saudimassiliensis</name>
    <dbReference type="NCBI Taxonomy" id="1461583"/>
    <lineage>
        <taxon>Bacteria</taxon>
        <taxon>Bacillati</taxon>
        <taxon>Bacillota</taxon>
        <taxon>Bacilli</taxon>
        <taxon>Bacillales</taxon>
        <taxon>Caryophanaceae</taxon>
        <taxon>Metalysinibacillus</taxon>
    </lineage>
</organism>
<gene>
    <name evidence="1" type="ORF">BN1050_01393</name>
</gene>
<dbReference type="AlphaFoldDB" id="A0A078M9R1"/>
<reference evidence="1" key="1">
    <citation type="submission" date="2014-07" db="EMBL/GenBank/DDBJ databases">
        <authorList>
            <person name="Urmite Genomes Urmite Genomes"/>
        </authorList>
    </citation>
    <scope>NUCLEOTIDE SEQUENCE</scope>
    <source>
        <strain evidence="1">13S34_air</strain>
    </source>
</reference>
<protein>
    <submittedName>
        <fullName evidence="1">Uncharacterized protein</fullName>
    </submittedName>
</protein>
<evidence type="ECO:0000313" key="1">
    <source>
        <dbReference type="EMBL" id="CEA02979.1"/>
    </source>
</evidence>
<dbReference type="PATRIC" id="fig|1461583.4.peg.1350"/>
<sequence length="136" mass="15204">MTSILVHDWELEVDLAATQAAYANKENCCLCGECKNFRYVTEQMAVSVIAFAAKLGIDLLNPCRINAFEVEGQKIMYTGHYCVQGEIIKGELDAWDIVVEEHCFSLMNEGDVTKPFSGNTFEIAFEVVLPKVVVME</sequence>
<name>A0A078M9R1_9BACL</name>
<proteinExistence type="predicted"/>
<dbReference type="EMBL" id="LN483075">
    <property type="protein sequence ID" value="CEA02979.1"/>
    <property type="molecule type" value="Genomic_DNA"/>
</dbReference>
<accession>A0A078M9R1</accession>
<dbReference type="HOGENOM" id="CLU_134282_0_0_9"/>